<sequence>MMMSSLLMKSLPTKILILPGSPKIPLSDERVANSTLDVPGDGNCLFYALSYLITWSMSQHYKLRKAIVLAWHKDYNVVL</sequence>
<dbReference type="AlphaFoldDB" id="A0A1X7VV16"/>
<dbReference type="EnsemblMetazoa" id="Aqu2.1.43243_001">
    <property type="protein sequence ID" value="Aqu2.1.43243_001"/>
    <property type="gene ID" value="Aqu2.1.43243"/>
</dbReference>
<dbReference type="InParanoid" id="A0A1X7VV16"/>
<reference evidence="2" key="1">
    <citation type="submission" date="2017-05" db="UniProtKB">
        <authorList>
            <consortium name="EnsemblMetazoa"/>
        </authorList>
    </citation>
    <scope>IDENTIFICATION</scope>
</reference>
<accession>A0A1X7VV16</accession>
<protein>
    <recommendedName>
        <fullName evidence="1">OTU domain-containing protein</fullName>
    </recommendedName>
</protein>
<evidence type="ECO:0000313" key="2">
    <source>
        <dbReference type="EnsemblMetazoa" id="Aqu2.1.43243_001"/>
    </source>
</evidence>
<evidence type="ECO:0000259" key="1">
    <source>
        <dbReference type="PROSITE" id="PS50802"/>
    </source>
</evidence>
<dbReference type="PROSITE" id="PS50802">
    <property type="entry name" value="OTU"/>
    <property type="match status" value="1"/>
</dbReference>
<feature type="domain" description="OTU" evidence="1">
    <location>
        <begin position="33"/>
        <end position="79"/>
    </location>
</feature>
<dbReference type="Gene3D" id="3.90.70.80">
    <property type="match status" value="1"/>
</dbReference>
<name>A0A1X7VV16_AMPQE</name>
<organism evidence="2">
    <name type="scientific">Amphimedon queenslandica</name>
    <name type="common">Sponge</name>
    <dbReference type="NCBI Taxonomy" id="400682"/>
    <lineage>
        <taxon>Eukaryota</taxon>
        <taxon>Metazoa</taxon>
        <taxon>Porifera</taxon>
        <taxon>Demospongiae</taxon>
        <taxon>Heteroscleromorpha</taxon>
        <taxon>Haplosclerida</taxon>
        <taxon>Niphatidae</taxon>
        <taxon>Amphimedon</taxon>
    </lineage>
</organism>
<proteinExistence type="predicted"/>
<dbReference type="InterPro" id="IPR003323">
    <property type="entry name" value="OTU_dom"/>
</dbReference>